<keyword evidence="1" id="KW-0175">Coiled coil</keyword>
<comment type="caution">
    <text evidence="2">The sequence shown here is derived from an EMBL/GenBank/DDBJ whole genome shotgun (WGS) entry which is preliminary data.</text>
</comment>
<dbReference type="AlphaFoldDB" id="A0A3E5GPH5"/>
<dbReference type="CDD" id="cd00229">
    <property type="entry name" value="SGNH_hydrolase"/>
    <property type="match status" value="1"/>
</dbReference>
<gene>
    <name evidence="2" type="ORF">DXB12_13935</name>
</gene>
<dbReference type="InterPro" id="IPR036514">
    <property type="entry name" value="SGNH_hydro_sf"/>
</dbReference>
<dbReference type="SUPFAM" id="SSF52266">
    <property type="entry name" value="SGNH hydrolase"/>
    <property type="match status" value="1"/>
</dbReference>
<dbReference type="EMBL" id="QSVQ01000020">
    <property type="protein sequence ID" value="RGO47662.1"/>
    <property type="molecule type" value="Genomic_DNA"/>
</dbReference>
<sequence length="853" mass="93922">MRTTEVNKIVTVVLKKDDISYADEAYQWNYGQILRIQGGNLPKAMEVHFSLEETSGTSVTRIGTAVDGVTEAPIPDSLLENNNCSQDYTIYAYIYLEDGTAGRTEYEIAIPVKARTKPEVPGTPEEPELFRETVKAVNDAADRAAASEQNAKASATEAGKYAASASESAVAAEKTKEDALKEVGEKKQEAIEAIQEQEEASAGKIINHTDNEIQRIQNQTAGSKRELEQTIANAGSSKEELDESIQTASDTKTALDKSVELAGTAKTEMDTSTQTASEAKTALDGSTNTAAEMQETLGATVKQAGTLDTSLGEKIKTGTQLKTDLTASSEKAVQDIQNAGSEQLGKMQAVAEEFTADREQITTNKENIGSLKEDLDNVEKTTICKNIFGGVPNVYYPCNIPSGTDVTVSTEDGSNFEVGTTFNLYSSDKTRKDYWNLGNQSNRTIKTNADISYVTLSKAANANVQIEIGDKSTKYQEYFLDVKMLNKKLDNIGEDDIVNALINRAKIICGYVEKNTINGFLNNLDGSIKLDNTASQVTGFVKVIPNEILLYSGKGSTSVANVCFYDKKFAFISSVNSLKYGTFEINVPSEAVYARFASRANEDGKIEELIVNIKTKPMYKNNLTGKKWYACGDSFTEGAYIFDDLKLVDRWLEDGKYAGKLKSYPYYIGNRTNCDIYNIALSGSTLAYVSSEPKEYSFSSDYGTEEPPYNNYKSVPIDADYITLWFGINDNGYSVPIGNDDDTINTTFKGAYNIVLKYFVENCKKAKIGIIVSNNMPQAYVDATIKMANRWGIKYLDLNSDEVPLMQATLRNVCDEAKANAINKFALSQSNMHPNYYAHEFESKFIEHWLLSL</sequence>
<evidence type="ECO:0000313" key="3">
    <source>
        <dbReference type="Proteomes" id="UP000261055"/>
    </source>
</evidence>
<evidence type="ECO:0000313" key="2">
    <source>
        <dbReference type="EMBL" id="RGO47662.1"/>
    </source>
</evidence>
<dbReference type="RefSeq" id="WP_117614097.1">
    <property type="nucleotide sequence ID" value="NZ_QSVQ01000020.1"/>
</dbReference>
<name>A0A3E5GPH5_9FIRM</name>
<evidence type="ECO:0000256" key="1">
    <source>
        <dbReference type="SAM" id="Coils"/>
    </source>
</evidence>
<dbReference type="Proteomes" id="UP000261055">
    <property type="component" value="Unassembled WGS sequence"/>
</dbReference>
<feature type="coiled-coil region" evidence="1">
    <location>
        <begin position="169"/>
        <end position="200"/>
    </location>
</feature>
<reference evidence="2 3" key="1">
    <citation type="submission" date="2018-08" db="EMBL/GenBank/DDBJ databases">
        <title>A genome reference for cultivated species of the human gut microbiota.</title>
        <authorList>
            <person name="Zou Y."/>
            <person name="Xue W."/>
            <person name="Luo G."/>
        </authorList>
    </citation>
    <scope>NUCLEOTIDE SEQUENCE [LARGE SCALE GENOMIC DNA]</scope>
    <source>
        <strain evidence="2 3">OM02-12</strain>
    </source>
</reference>
<keyword evidence="3" id="KW-1185">Reference proteome</keyword>
<organism evidence="2 3">
    <name type="scientific">Dorea formicigenerans</name>
    <dbReference type="NCBI Taxonomy" id="39486"/>
    <lineage>
        <taxon>Bacteria</taxon>
        <taxon>Bacillati</taxon>
        <taxon>Bacillota</taxon>
        <taxon>Clostridia</taxon>
        <taxon>Lachnospirales</taxon>
        <taxon>Lachnospiraceae</taxon>
        <taxon>Dorea</taxon>
    </lineage>
</organism>
<proteinExistence type="predicted"/>
<accession>A0A3E5GPH5</accession>
<protein>
    <submittedName>
        <fullName evidence="2">Uncharacterized protein</fullName>
    </submittedName>
</protein>
<dbReference type="Gene3D" id="3.40.50.1110">
    <property type="entry name" value="SGNH hydrolase"/>
    <property type="match status" value="1"/>
</dbReference>